<evidence type="ECO:0000256" key="2">
    <source>
        <dbReference type="SAM" id="SignalP"/>
    </source>
</evidence>
<dbReference type="Proteomes" id="UP001597371">
    <property type="component" value="Unassembled WGS sequence"/>
</dbReference>
<proteinExistence type="predicted"/>
<dbReference type="EMBL" id="JBHUIJ010000002">
    <property type="protein sequence ID" value="MFD2236119.1"/>
    <property type="molecule type" value="Genomic_DNA"/>
</dbReference>
<accession>A0ABW5CFT0</accession>
<feature type="signal peptide" evidence="2">
    <location>
        <begin position="1"/>
        <end position="26"/>
    </location>
</feature>
<gene>
    <name evidence="3" type="ORF">ACFSKQ_01415</name>
</gene>
<sequence>MKPFVTSTVLHTALLTWGLWSFGQPAALDLTQGESLPVSIVPIEEYSASMVGESEAEMTDTPAPEPTQTPETLPMPAENIGENEVDLASPPRPETAPRDRVQTATAEAPPPPPPPPAPEPEPTPEPEPEPEPAPVPVPEPEVSEPAPAPEPMIDEAAPELAETPPEPEPTPQNVPRPVTRPAPPVRTAEAPRQTPPAEPARQTPREDSAPTQSQSEREPEFDADEIAALLDRQNSAGGGAQRSDAQASLGGTRNTGQRLSQSELDALRGQIARCWNPPAGVMEAGSLRVSIQMSLDQTGALQGMPQIVSGSGSSSAERAAGEAALRAVRRCAPYNLPIEKYETWSQVQINFDPSEMF</sequence>
<feature type="compositionally biased region" description="Pro residues" evidence="1">
    <location>
        <begin position="164"/>
        <end position="184"/>
    </location>
</feature>
<name>A0ABW5CFT0_9HYPH</name>
<feature type="compositionally biased region" description="Pro residues" evidence="1">
    <location>
        <begin position="108"/>
        <end position="121"/>
    </location>
</feature>
<evidence type="ECO:0000313" key="3">
    <source>
        <dbReference type="EMBL" id="MFD2236119.1"/>
    </source>
</evidence>
<keyword evidence="4" id="KW-1185">Reference proteome</keyword>
<evidence type="ECO:0000256" key="1">
    <source>
        <dbReference type="SAM" id="MobiDB-lite"/>
    </source>
</evidence>
<feature type="compositionally biased region" description="Polar residues" evidence="1">
    <location>
        <begin position="243"/>
        <end position="259"/>
    </location>
</feature>
<keyword evidence="2" id="KW-0732">Signal</keyword>
<feature type="region of interest" description="Disordered" evidence="1">
    <location>
        <begin position="51"/>
        <end position="259"/>
    </location>
</feature>
<comment type="caution">
    <text evidence="3">The sequence shown here is derived from an EMBL/GenBank/DDBJ whole genome shotgun (WGS) entry which is preliminary data.</text>
</comment>
<dbReference type="RefSeq" id="WP_209735952.1">
    <property type="nucleotide sequence ID" value="NZ_CP072611.1"/>
</dbReference>
<reference evidence="4" key="1">
    <citation type="journal article" date="2019" name="Int. J. Syst. Evol. Microbiol.">
        <title>The Global Catalogue of Microorganisms (GCM) 10K type strain sequencing project: providing services to taxonomists for standard genome sequencing and annotation.</title>
        <authorList>
            <consortium name="The Broad Institute Genomics Platform"/>
            <consortium name="The Broad Institute Genome Sequencing Center for Infectious Disease"/>
            <person name="Wu L."/>
            <person name="Ma J."/>
        </authorList>
    </citation>
    <scope>NUCLEOTIDE SEQUENCE [LARGE SCALE GENOMIC DNA]</scope>
    <source>
        <strain evidence="4">ZS-35-S2</strain>
    </source>
</reference>
<dbReference type="Gene3D" id="3.30.1150.10">
    <property type="match status" value="1"/>
</dbReference>
<evidence type="ECO:0000313" key="4">
    <source>
        <dbReference type="Proteomes" id="UP001597371"/>
    </source>
</evidence>
<feature type="compositionally biased region" description="Low complexity" evidence="1">
    <location>
        <begin position="59"/>
        <end position="76"/>
    </location>
</feature>
<protein>
    <submittedName>
        <fullName evidence="3">Cell envelope integrity protein TolA</fullName>
    </submittedName>
</protein>
<feature type="chain" id="PRO_5046047675" evidence="2">
    <location>
        <begin position="27"/>
        <end position="357"/>
    </location>
</feature>
<organism evidence="3 4">
    <name type="scientific">Aureimonas populi</name>
    <dbReference type="NCBI Taxonomy" id="1701758"/>
    <lineage>
        <taxon>Bacteria</taxon>
        <taxon>Pseudomonadati</taxon>
        <taxon>Pseudomonadota</taxon>
        <taxon>Alphaproteobacteria</taxon>
        <taxon>Hyphomicrobiales</taxon>
        <taxon>Aurantimonadaceae</taxon>
        <taxon>Aureimonas</taxon>
    </lineage>
</organism>